<dbReference type="SUPFAM" id="SSF48452">
    <property type="entry name" value="TPR-like"/>
    <property type="match status" value="1"/>
</dbReference>
<dbReference type="Proteomes" id="UP000650994">
    <property type="component" value="Unassembled WGS sequence"/>
</dbReference>
<comment type="caution">
    <text evidence="5">The sequence shown here is derived from an EMBL/GenBank/DDBJ whole genome shotgun (WGS) entry which is preliminary data.</text>
</comment>
<sequence length="268" mass="31893">MFFKILLLIVFTGLNTIIVYGLFFTDKEERFEIAGDFQGMYFSDFLFSILNKQYPSYSKAFMERSVAFNKIGKFHEGFLFLDKAVELTPVEYLGYRGWLKYEYLRDYNGAIKDFKTLDSLTPNFIDHPWGVNIYQLLGNSYAANKDYKNALMEYEKYLNTTDKKQYTGEFFMFYGKALENSNKYNEALNSYSKAVELDSLRADHHYYKATLLFKLKEYKEAKLLISTSLELYNKNYSYKDPYNELYMQINKRDILKYKDSIEIAFDRK</sequence>
<dbReference type="Gene3D" id="1.25.40.10">
    <property type="entry name" value="Tetratricopeptide repeat domain"/>
    <property type="match status" value="2"/>
</dbReference>
<evidence type="ECO:0000313" key="5">
    <source>
        <dbReference type="EMBL" id="GGF02711.1"/>
    </source>
</evidence>
<dbReference type="Pfam" id="PF13181">
    <property type="entry name" value="TPR_8"/>
    <property type="match status" value="1"/>
</dbReference>
<dbReference type="PROSITE" id="PS50005">
    <property type="entry name" value="TPR"/>
    <property type="match status" value="2"/>
</dbReference>
<protein>
    <recommendedName>
        <fullName evidence="7">Tetratricopeptide repeat-containing protein</fullName>
    </recommendedName>
</protein>
<keyword evidence="2 3" id="KW-0802">TPR repeat</keyword>
<accession>A0ABQ1TSI3</accession>
<proteinExistence type="predicted"/>
<feature type="transmembrane region" description="Helical" evidence="4">
    <location>
        <begin position="6"/>
        <end position="24"/>
    </location>
</feature>
<gene>
    <name evidence="5" type="ORF">GCM10010984_20230</name>
</gene>
<dbReference type="PANTHER" id="PTHR44858:SF1">
    <property type="entry name" value="UDP-N-ACETYLGLUCOSAMINE--PEPTIDE N-ACETYLGLUCOSAMINYLTRANSFERASE SPINDLY-RELATED"/>
    <property type="match status" value="1"/>
</dbReference>
<evidence type="ECO:0000256" key="2">
    <source>
        <dbReference type="ARBA" id="ARBA00022803"/>
    </source>
</evidence>
<dbReference type="Pfam" id="PF13432">
    <property type="entry name" value="TPR_16"/>
    <property type="match status" value="1"/>
</dbReference>
<name>A0ABQ1TSI3_9FLAO</name>
<evidence type="ECO:0000256" key="4">
    <source>
        <dbReference type="SAM" id="Phobius"/>
    </source>
</evidence>
<dbReference type="InterPro" id="IPR050498">
    <property type="entry name" value="Ycf3"/>
</dbReference>
<organism evidence="5 6">
    <name type="scientific">Chishuiella changwenlii</name>
    <dbReference type="NCBI Taxonomy" id="1434701"/>
    <lineage>
        <taxon>Bacteria</taxon>
        <taxon>Pseudomonadati</taxon>
        <taxon>Bacteroidota</taxon>
        <taxon>Flavobacteriia</taxon>
        <taxon>Flavobacteriales</taxon>
        <taxon>Weeksellaceae</taxon>
        <taxon>Chishuiella</taxon>
    </lineage>
</organism>
<dbReference type="SMART" id="SM00028">
    <property type="entry name" value="TPR"/>
    <property type="match status" value="4"/>
</dbReference>
<evidence type="ECO:0000256" key="1">
    <source>
        <dbReference type="ARBA" id="ARBA00022737"/>
    </source>
</evidence>
<keyword evidence="4" id="KW-0812">Transmembrane</keyword>
<keyword evidence="4" id="KW-0472">Membrane</keyword>
<keyword evidence="1" id="KW-0677">Repeat</keyword>
<evidence type="ECO:0000256" key="3">
    <source>
        <dbReference type="PROSITE-ProRule" id="PRU00339"/>
    </source>
</evidence>
<dbReference type="EMBL" id="BMFL01000013">
    <property type="protein sequence ID" value="GGF02711.1"/>
    <property type="molecule type" value="Genomic_DNA"/>
</dbReference>
<dbReference type="PANTHER" id="PTHR44858">
    <property type="entry name" value="TETRATRICOPEPTIDE REPEAT PROTEIN 6"/>
    <property type="match status" value="1"/>
</dbReference>
<reference evidence="6" key="1">
    <citation type="journal article" date="2019" name="Int. J. Syst. Evol. Microbiol.">
        <title>The Global Catalogue of Microorganisms (GCM) 10K type strain sequencing project: providing services to taxonomists for standard genome sequencing and annotation.</title>
        <authorList>
            <consortium name="The Broad Institute Genomics Platform"/>
            <consortium name="The Broad Institute Genome Sequencing Center for Infectious Disease"/>
            <person name="Wu L."/>
            <person name="Ma J."/>
        </authorList>
    </citation>
    <scope>NUCLEOTIDE SEQUENCE [LARGE SCALE GENOMIC DNA]</scope>
    <source>
        <strain evidence="6">CGMCC 1.12707</strain>
    </source>
</reference>
<evidence type="ECO:0000313" key="6">
    <source>
        <dbReference type="Proteomes" id="UP000650994"/>
    </source>
</evidence>
<keyword evidence="6" id="KW-1185">Reference proteome</keyword>
<keyword evidence="4" id="KW-1133">Transmembrane helix</keyword>
<dbReference type="InterPro" id="IPR011990">
    <property type="entry name" value="TPR-like_helical_dom_sf"/>
</dbReference>
<evidence type="ECO:0008006" key="7">
    <source>
        <dbReference type="Google" id="ProtNLM"/>
    </source>
</evidence>
<dbReference type="InterPro" id="IPR019734">
    <property type="entry name" value="TPR_rpt"/>
</dbReference>
<feature type="repeat" description="TPR" evidence="3">
    <location>
        <begin position="168"/>
        <end position="201"/>
    </location>
</feature>
<feature type="repeat" description="TPR" evidence="3">
    <location>
        <begin position="131"/>
        <end position="164"/>
    </location>
</feature>